<reference evidence="3" key="1">
    <citation type="journal article" date="2021" name="Sci. Rep.">
        <title>Diploid genomic architecture of Nitzschia inconspicua, an elite biomass production diatom.</title>
        <authorList>
            <person name="Oliver A."/>
            <person name="Podell S."/>
            <person name="Pinowska A."/>
            <person name="Traller J.C."/>
            <person name="Smith S.R."/>
            <person name="McClure R."/>
            <person name="Beliaev A."/>
            <person name="Bohutskyi P."/>
            <person name="Hill E.A."/>
            <person name="Rabines A."/>
            <person name="Zheng H."/>
            <person name="Allen L.Z."/>
            <person name="Kuo A."/>
            <person name="Grigoriev I.V."/>
            <person name="Allen A.E."/>
            <person name="Hazlebeck D."/>
            <person name="Allen E.E."/>
        </authorList>
    </citation>
    <scope>NUCLEOTIDE SEQUENCE</scope>
    <source>
        <strain evidence="3">Hildebrandi</strain>
    </source>
</reference>
<keyword evidence="2" id="KW-0812">Transmembrane</keyword>
<evidence type="ECO:0000313" key="4">
    <source>
        <dbReference type="Proteomes" id="UP000693970"/>
    </source>
</evidence>
<evidence type="ECO:0000256" key="2">
    <source>
        <dbReference type="SAM" id="Phobius"/>
    </source>
</evidence>
<sequence>MQSLEIDIDSEEEETVPLTNDKERQSRHEVTSLRSHTYSSKNPTLSQQCLALILILLGTFVSTSIVFHLGRIYRSPWYFRPGTAGMPLSDLLKLQRNSSNAANNTFTTHGRNNTIHPKN</sequence>
<feature type="transmembrane region" description="Helical" evidence="2">
    <location>
        <begin position="50"/>
        <end position="70"/>
    </location>
</feature>
<keyword evidence="2" id="KW-1133">Transmembrane helix</keyword>
<keyword evidence="2" id="KW-0472">Membrane</keyword>
<dbReference type="Proteomes" id="UP000693970">
    <property type="component" value="Unassembled WGS sequence"/>
</dbReference>
<feature type="compositionally biased region" description="Acidic residues" evidence="1">
    <location>
        <begin position="1"/>
        <end position="15"/>
    </location>
</feature>
<proteinExistence type="predicted"/>
<evidence type="ECO:0000256" key="1">
    <source>
        <dbReference type="SAM" id="MobiDB-lite"/>
    </source>
</evidence>
<dbReference type="EMBL" id="JAGRRH010000026">
    <property type="protein sequence ID" value="KAG7341595.1"/>
    <property type="molecule type" value="Genomic_DNA"/>
</dbReference>
<organism evidence="3 4">
    <name type="scientific">Nitzschia inconspicua</name>
    <dbReference type="NCBI Taxonomy" id="303405"/>
    <lineage>
        <taxon>Eukaryota</taxon>
        <taxon>Sar</taxon>
        <taxon>Stramenopiles</taxon>
        <taxon>Ochrophyta</taxon>
        <taxon>Bacillariophyta</taxon>
        <taxon>Bacillariophyceae</taxon>
        <taxon>Bacillariophycidae</taxon>
        <taxon>Bacillariales</taxon>
        <taxon>Bacillariaceae</taxon>
        <taxon>Nitzschia</taxon>
    </lineage>
</organism>
<feature type="compositionally biased region" description="Polar residues" evidence="1">
    <location>
        <begin position="32"/>
        <end position="41"/>
    </location>
</feature>
<keyword evidence="4" id="KW-1185">Reference proteome</keyword>
<protein>
    <submittedName>
        <fullName evidence="3">Uncharacterized protein</fullName>
    </submittedName>
</protein>
<accession>A0A9K3KEE5</accession>
<name>A0A9K3KEE5_9STRA</name>
<reference evidence="3" key="2">
    <citation type="submission" date="2021-04" db="EMBL/GenBank/DDBJ databases">
        <authorList>
            <person name="Podell S."/>
        </authorList>
    </citation>
    <scope>NUCLEOTIDE SEQUENCE</scope>
    <source>
        <strain evidence="3">Hildebrandi</strain>
    </source>
</reference>
<comment type="caution">
    <text evidence="3">The sequence shown here is derived from an EMBL/GenBank/DDBJ whole genome shotgun (WGS) entry which is preliminary data.</text>
</comment>
<evidence type="ECO:0000313" key="3">
    <source>
        <dbReference type="EMBL" id="KAG7341595.1"/>
    </source>
</evidence>
<gene>
    <name evidence="3" type="ORF">IV203_023548</name>
</gene>
<dbReference type="AlphaFoldDB" id="A0A9K3KEE5"/>
<feature type="region of interest" description="Disordered" evidence="1">
    <location>
        <begin position="1"/>
        <end position="41"/>
    </location>
</feature>
<feature type="compositionally biased region" description="Basic and acidic residues" evidence="1">
    <location>
        <begin position="20"/>
        <end position="31"/>
    </location>
</feature>